<dbReference type="GO" id="GO:0030317">
    <property type="term" value="P:flagellated sperm motility"/>
    <property type="evidence" value="ECO:0007669"/>
    <property type="project" value="InterPro"/>
</dbReference>
<evidence type="ECO:0000313" key="13">
    <source>
        <dbReference type="ZFIN" id="ZDB-GENE-170331-1"/>
    </source>
</evidence>
<keyword evidence="2" id="KW-0963">Cytoplasm</keyword>
<name>A0A0G2L2X8_DANRE</name>
<dbReference type="KEGG" id="dre:797203"/>
<dbReference type="GO" id="GO:0005930">
    <property type="term" value="C:axoneme"/>
    <property type="evidence" value="ECO:0007669"/>
    <property type="project" value="UniProtKB-ARBA"/>
</dbReference>
<keyword evidence="6" id="KW-0966">Cell projection</keyword>
<accession>A0A0G2L2X8</accession>
<dbReference type="OMA" id="QYDHYFE"/>
<comment type="function">
    <text evidence="7">Microtubule inner protein (MIP) part of the dynein-decorated doublet microtubules (DMTs) in cilia axoneme, which is required for motile cilia beating.</text>
</comment>
<comment type="subcellular location">
    <subcellularLocation>
        <location evidence="1">Cytoplasm</location>
        <location evidence="1">Cytoskeleton</location>
        <location evidence="1">Flagellum axoneme</location>
    </subcellularLocation>
</comment>
<evidence type="ECO:0000313" key="11">
    <source>
        <dbReference type="Proteomes" id="UP000000437"/>
    </source>
</evidence>
<reference evidence="12" key="4">
    <citation type="submission" date="2025-04" db="UniProtKB">
        <authorList>
            <consortium name="RefSeq"/>
        </authorList>
    </citation>
    <scope>IDENTIFICATION</scope>
    <source>
        <strain evidence="12">Tuebingen</strain>
    </source>
</reference>
<dbReference type="CTD" id="64776"/>
<dbReference type="InterPro" id="IPR037662">
    <property type="entry name" value="CFAP68/107"/>
</dbReference>
<dbReference type="InterPro" id="IPR009524">
    <property type="entry name" value="CFAP68"/>
</dbReference>
<dbReference type="Bgee" id="ENSDARG00000101743">
    <property type="expression patterns" value="Expressed in testis and 8 other cell types or tissues"/>
</dbReference>
<organism evidence="10">
    <name type="scientific">Danio rerio</name>
    <name type="common">Zebrafish</name>
    <name type="synonym">Brachydanio rerio</name>
    <dbReference type="NCBI Taxonomy" id="7955"/>
    <lineage>
        <taxon>Eukaryota</taxon>
        <taxon>Metazoa</taxon>
        <taxon>Chordata</taxon>
        <taxon>Craniata</taxon>
        <taxon>Vertebrata</taxon>
        <taxon>Euteleostomi</taxon>
        <taxon>Actinopterygii</taxon>
        <taxon>Neopterygii</taxon>
        <taxon>Teleostei</taxon>
        <taxon>Ostariophysi</taxon>
        <taxon>Cypriniformes</taxon>
        <taxon>Danionidae</taxon>
        <taxon>Danioninae</taxon>
        <taxon>Danio</taxon>
    </lineage>
</organism>
<dbReference type="RefSeq" id="NP_001313533.1">
    <property type="nucleotide sequence ID" value="NM_001326604.1"/>
</dbReference>
<evidence type="ECO:0000313" key="10">
    <source>
        <dbReference type="Ensembl" id="ENSDARP00000139096"/>
    </source>
</evidence>
<reference evidence="10 11" key="1">
    <citation type="journal article" date="2013" name="Nature">
        <title>The zebrafish reference genome sequence and its relationship to the human genome.</title>
        <authorList>
            <consortium name="Genome Reference Consortium Zebrafish"/>
            <person name="Howe K."/>
            <person name="Clark M.D."/>
            <person name="Torroja C.F."/>
            <person name="Torrance J."/>
            <person name="Berthelot C."/>
            <person name="Muffato M."/>
            <person name="Collins J.E."/>
            <person name="Humphray S."/>
            <person name="McLaren K."/>
            <person name="Matthews L."/>
            <person name="McLaren S."/>
            <person name="Sealy I."/>
            <person name="Caccamo M."/>
            <person name="Churcher C."/>
            <person name="Scott C."/>
            <person name="Barrett J.C."/>
            <person name="Koch R."/>
            <person name="Rauch G.J."/>
            <person name="White S."/>
            <person name="Chow W."/>
            <person name="Kilian B."/>
            <person name="Quintais L.T."/>
            <person name="Guerra-Assuncao J.A."/>
            <person name="Zhou Y."/>
            <person name="Gu Y."/>
            <person name="Yen J."/>
            <person name="Vogel J.H."/>
            <person name="Eyre T."/>
            <person name="Redmond S."/>
            <person name="Banerjee R."/>
            <person name="Chi J."/>
            <person name="Fu B."/>
            <person name="Langley E."/>
            <person name="Maguire S.F."/>
            <person name="Laird G.K."/>
            <person name="Lloyd D."/>
            <person name="Kenyon E."/>
            <person name="Donaldson S."/>
            <person name="Sehra H."/>
            <person name="Almeida-King J."/>
            <person name="Loveland J."/>
            <person name="Trevanion S."/>
            <person name="Jones M."/>
            <person name="Quail M."/>
            <person name="Willey D."/>
            <person name="Hunt A."/>
            <person name="Burton J."/>
            <person name="Sims S."/>
            <person name="McLay K."/>
            <person name="Plumb B."/>
            <person name="Davis J."/>
            <person name="Clee C."/>
            <person name="Oliver K."/>
            <person name="Clark R."/>
            <person name="Riddle C."/>
            <person name="Elliot D."/>
            <person name="Eliott D."/>
            <person name="Threadgold G."/>
            <person name="Harden G."/>
            <person name="Ware D."/>
            <person name="Begum S."/>
            <person name="Mortimore B."/>
            <person name="Mortimer B."/>
            <person name="Kerry G."/>
            <person name="Heath P."/>
            <person name="Phillimore B."/>
            <person name="Tracey A."/>
            <person name="Corby N."/>
            <person name="Dunn M."/>
            <person name="Johnson C."/>
            <person name="Wood J."/>
            <person name="Clark S."/>
            <person name="Pelan S."/>
            <person name="Griffiths G."/>
            <person name="Smith M."/>
            <person name="Glithero R."/>
            <person name="Howden P."/>
            <person name="Barker N."/>
            <person name="Lloyd C."/>
            <person name="Stevens C."/>
            <person name="Harley J."/>
            <person name="Holt K."/>
            <person name="Panagiotidis G."/>
            <person name="Lovell J."/>
            <person name="Beasley H."/>
            <person name="Henderson C."/>
            <person name="Gordon D."/>
            <person name="Auger K."/>
            <person name="Wright D."/>
            <person name="Collins J."/>
            <person name="Raisen C."/>
            <person name="Dyer L."/>
            <person name="Leung K."/>
            <person name="Robertson L."/>
            <person name="Ambridge K."/>
            <person name="Leongamornlert D."/>
            <person name="McGuire S."/>
            <person name="Gilderthorp R."/>
            <person name="Griffiths C."/>
            <person name="Manthravadi D."/>
            <person name="Nichol S."/>
            <person name="Barker G."/>
            <person name="Whitehead S."/>
            <person name="Kay M."/>
            <person name="Brown J."/>
            <person name="Murnane C."/>
            <person name="Gray E."/>
            <person name="Humphries M."/>
            <person name="Sycamore N."/>
            <person name="Barker D."/>
            <person name="Saunders D."/>
            <person name="Wallis J."/>
            <person name="Babbage A."/>
            <person name="Hammond S."/>
            <person name="Mashreghi-Mohammadi M."/>
            <person name="Barr L."/>
            <person name="Martin S."/>
            <person name="Wray P."/>
            <person name="Ellington A."/>
            <person name="Matthews N."/>
            <person name="Ellwood M."/>
            <person name="Woodmansey R."/>
            <person name="Clark G."/>
            <person name="Cooper J."/>
            <person name="Cooper J."/>
            <person name="Tromans A."/>
            <person name="Grafham D."/>
            <person name="Skuce C."/>
            <person name="Pandian R."/>
            <person name="Andrews R."/>
            <person name="Harrison E."/>
            <person name="Kimberley A."/>
            <person name="Garnett J."/>
            <person name="Fosker N."/>
            <person name="Hall R."/>
            <person name="Garner P."/>
            <person name="Kelly D."/>
            <person name="Bird C."/>
            <person name="Palmer S."/>
            <person name="Gehring I."/>
            <person name="Berger A."/>
            <person name="Dooley C.M."/>
            <person name="Ersan-Urun Z."/>
            <person name="Eser C."/>
            <person name="Geiger H."/>
            <person name="Geisler M."/>
            <person name="Karotki L."/>
            <person name="Kirn A."/>
            <person name="Konantz J."/>
            <person name="Konantz M."/>
            <person name="Oberlander M."/>
            <person name="Rudolph-Geiger S."/>
            <person name="Teucke M."/>
            <person name="Lanz C."/>
            <person name="Raddatz G."/>
            <person name="Osoegawa K."/>
            <person name="Zhu B."/>
            <person name="Rapp A."/>
            <person name="Widaa S."/>
            <person name="Langford C."/>
            <person name="Yang F."/>
            <person name="Schuster S.C."/>
            <person name="Carter N.P."/>
            <person name="Harrow J."/>
            <person name="Ning Z."/>
            <person name="Herrero J."/>
            <person name="Searle S.M."/>
            <person name="Enright A."/>
            <person name="Geisler R."/>
            <person name="Plasterk R.H."/>
            <person name="Lee C."/>
            <person name="Westerfield M."/>
            <person name="de Jong P.J."/>
            <person name="Zon L.I."/>
            <person name="Postlethwait J.H."/>
            <person name="Nusslein-Volhard C."/>
            <person name="Hubbard T.J."/>
            <person name="Roest Crollius H."/>
            <person name="Rogers J."/>
            <person name="Stemple D.L."/>
        </authorList>
    </citation>
    <scope>NUCLEOTIDE SEQUENCE [LARGE SCALE GENOMIC DNA]</scope>
    <source>
        <strain evidence="10">Tuebingen</strain>
    </source>
</reference>
<feature type="region of interest" description="Disordered" evidence="9">
    <location>
        <begin position="141"/>
        <end position="167"/>
    </location>
</feature>
<dbReference type="AlphaFoldDB" id="A0A0G2L2X8"/>
<keyword evidence="11" id="KW-1185">Reference proteome</keyword>
<dbReference type="eggNOG" id="ENOG502S5NG">
    <property type="taxonomic scope" value="Eukaryota"/>
</dbReference>
<evidence type="ECO:0000256" key="6">
    <source>
        <dbReference type="ARBA" id="ARBA00023273"/>
    </source>
</evidence>
<dbReference type="GeneTree" id="ENSGT00390000002905"/>
<evidence type="ECO:0000256" key="3">
    <source>
        <dbReference type="ARBA" id="ARBA00022846"/>
    </source>
</evidence>
<keyword evidence="5" id="KW-0206">Cytoskeleton</keyword>
<protein>
    <submittedName>
        <fullName evidence="10">Expressed sequence EH456644</fullName>
    </submittedName>
    <submittedName>
        <fullName evidence="12">UPF0686 protein C11orf1 homolog</fullName>
    </submittedName>
</protein>
<dbReference type="ZFIN" id="ZDB-GENE-170331-1">
    <property type="gene designation" value="cfap68"/>
</dbReference>
<evidence type="ECO:0000256" key="9">
    <source>
        <dbReference type="SAM" id="MobiDB-lite"/>
    </source>
</evidence>
<sequence length="167" mass="19844">MMSNKSQVLSWMKNRHAFHHMVRASGQSEVWYDFTDEMKFRQYGWRCSTNEDLYSNSTLIGNWSEESFDARRTVASRRPLPSQFSHYFETTYHSGYKKDDIQPIYTRPKREPRGFPGHQPELDPPHTKCVPDSCYRMDFKGTQNRQEITEETSEPQCVRETEKTETN</sequence>
<feature type="compositionally biased region" description="Basic and acidic residues" evidence="9">
    <location>
        <begin position="157"/>
        <end position="167"/>
    </location>
</feature>
<dbReference type="GO" id="GO:0005634">
    <property type="term" value="C:nucleus"/>
    <property type="evidence" value="ECO:0007669"/>
    <property type="project" value="InterPro"/>
</dbReference>
<evidence type="ECO:0000313" key="12">
    <source>
        <dbReference type="RefSeq" id="NP_001313533.1"/>
    </source>
</evidence>
<dbReference type="EMBL" id="BX510338">
    <property type="status" value="NOT_ANNOTATED_CDS"/>
    <property type="molecule type" value="Genomic_DNA"/>
</dbReference>
<evidence type="ECO:0000256" key="8">
    <source>
        <dbReference type="ARBA" id="ARBA00046435"/>
    </source>
</evidence>
<accession>A0A8M1P2V3</accession>
<dbReference type="STRING" id="7955.ENSDARP00000139096"/>
<evidence type="ECO:0000256" key="7">
    <source>
        <dbReference type="ARBA" id="ARBA00035003"/>
    </source>
</evidence>
<reference evidence="12" key="3">
    <citation type="journal article" date="2016" name="BMC Genomics">
        <title>Gene evolution and gene expression after whole genome duplication in fish: the PhyloFish database.</title>
        <authorList>
            <person name="Pasquier J."/>
            <person name="Cabau C."/>
            <person name="Nguyen T."/>
            <person name="Jouanno E."/>
            <person name="Severac D."/>
            <person name="Braasch I."/>
            <person name="Journot L."/>
            <person name="Pontarotti P."/>
            <person name="Klopp C."/>
            <person name="Postlethwait J.H."/>
            <person name="Guiguen Y."/>
            <person name="Bobe J."/>
        </authorList>
    </citation>
    <scope>NUCLEOTIDE SEQUENCE</scope>
    <source>
        <strain evidence="12">Tuebingen</strain>
    </source>
</reference>
<dbReference type="PANTHER" id="PTHR31180:SF3">
    <property type="entry name" value="EXPRESSED SEQUENCE EH456644"/>
    <property type="match status" value="1"/>
</dbReference>
<dbReference type="PaxDb" id="7955-ENSDARP00000105834"/>
<dbReference type="Proteomes" id="UP000000437">
    <property type="component" value="Chromosome 5"/>
</dbReference>
<keyword evidence="4" id="KW-0969">Cilium</keyword>
<evidence type="ECO:0000256" key="4">
    <source>
        <dbReference type="ARBA" id="ARBA00023069"/>
    </source>
</evidence>
<gene>
    <name evidence="12 13" type="primary">cfap68</name>
    <name evidence="12" type="synonym">c5h11orf1</name>
    <name evidence="12" type="synonym">gb:eh456644</name>
</gene>
<comment type="subunit">
    <text evidence="8">Microtubule inner protein component of sperm flagellar doublet microtubules.</text>
</comment>
<reference evidence="10" key="2">
    <citation type="submission" date="2015-06" db="UniProtKB">
        <authorList>
            <consortium name="Ensembl"/>
        </authorList>
    </citation>
    <scope>IDENTIFICATION</scope>
    <source>
        <strain evidence="10">Tuebingen</strain>
    </source>
</reference>
<dbReference type="PANTHER" id="PTHR31180">
    <property type="entry name" value="CILIA- AND FLAGELLA-ASSOCIATED PROTEIN 107-RELATED"/>
    <property type="match status" value="1"/>
</dbReference>
<feature type="region of interest" description="Disordered" evidence="9">
    <location>
        <begin position="108"/>
        <end position="127"/>
    </location>
</feature>
<keyword evidence="3" id="KW-0282">Flagellum</keyword>
<evidence type="ECO:0000256" key="1">
    <source>
        <dbReference type="ARBA" id="ARBA00004611"/>
    </source>
</evidence>
<evidence type="ECO:0000256" key="5">
    <source>
        <dbReference type="ARBA" id="ARBA00023212"/>
    </source>
</evidence>
<dbReference type="Pfam" id="PF06608">
    <property type="entry name" value="CFAP68"/>
    <property type="match status" value="1"/>
</dbReference>
<evidence type="ECO:0000256" key="2">
    <source>
        <dbReference type="ARBA" id="ARBA00022490"/>
    </source>
</evidence>
<dbReference type="AGR" id="ZFIN:ZDB-GENE-170331-1"/>
<proteinExistence type="predicted"/>
<dbReference type="Ensembl" id="ENSDART00000166245.2">
    <property type="protein sequence ID" value="ENSDARP00000139096.1"/>
    <property type="gene ID" value="ENSDARG00000101743.2"/>
</dbReference>
<dbReference type="GeneID" id="797203"/>
<dbReference type="OrthoDB" id="9970063at2759"/>